<dbReference type="EC" id="6.3.5.4" evidence="1"/>
<dbReference type="PROSITE" id="PS51278">
    <property type="entry name" value="GATASE_TYPE_2"/>
    <property type="match status" value="1"/>
</dbReference>
<dbReference type="SUPFAM" id="SSF56235">
    <property type="entry name" value="N-terminal nucleophile aminohydrolases (Ntn hydrolases)"/>
    <property type="match status" value="1"/>
</dbReference>
<evidence type="ECO:0000256" key="2">
    <source>
        <dbReference type="ARBA" id="ARBA00022598"/>
    </source>
</evidence>
<proteinExistence type="predicted"/>
<evidence type="ECO:0000256" key="7">
    <source>
        <dbReference type="ARBA" id="ARBA00029440"/>
    </source>
</evidence>
<comment type="catalytic activity">
    <reaction evidence="8">
        <text>L-aspartate + L-glutamine + ATP + H2O = L-asparagine + L-glutamate + AMP + diphosphate + H(+)</text>
        <dbReference type="Rhea" id="RHEA:12228"/>
        <dbReference type="ChEBI" id="CHEBI:15377"/>
        <dbReference type="ChEBI" id="CHEBI:15378"/>
        <dbReference type="ChEBI" id="CHEBI:29985"/>
        <dbReference type="ChEBI" id="CHEBI:29991"/>
        <dbReference type="ChEBI" id="CHEBI:30616"/>
        <dbReference type="ChEBI" id="CHEBI:33019"/>
        <dbReference type="ChEBI" id="CHEBI:58048"/>
        <dbReference type="ChEBI" id="CHEBI:58359"/>
        <dbReference type="ChEBI" id="CHEBI:456215"/>
        <dbReference type="EC" id="6.3.5.4"/>
    </reaction>
</comment>
<evidence type="ECO:0000256" key="5">
    <source>
        <dbReference type="ARBA" id="ARBA00022840"/>
    </source>
</evidence>
<keyword evidence="9" id="KW-0315">Glutamine amidotransferase</keyword>
<feature type="site" description="Important for beta-aspartyl-AMP intermediate formation" evidence="11">
    <location>
        <position position="321"/>
    </location>
</feature>
<dbReference type="EMBL" id="QRDV01000007">
    <property type="protein sequence ID" value="RED42911.1"/>
    <property type="molecule type" value="Genomic_DNA"/>
</dbReference>
<dbReference type="SUPFAM" id="SSF52402">
    <property type="entry name" value="Adenine nucleotide alpha hydrolases-like"/>
    <property type="match status" value="1"/>
</dbReference>
<sequence length="477" mass="54073">MCGIVALIGNHNPQAIQKCLGLLSHRGKDGSKVYQDNNIAIGFNRLAINDESEKGMQPFEYGDYIGVFNGEIFNFKSLAKENNISLVSKCDIEIILPLFAKYGGGVIHLLDGFYSGLIFNKLTRNLYTIRDYIGKKPLFYGSSFSSEFITSELKCISDIENFECVPKGFSIIENNKISKNIKHQFLDKSPLDLKERIKIAVKKRVPENRDIPFGVFLSGGIDSSIIASIVNTLTKNVVYYSLVDLHSEDYKYVQELSVFLGIEEQLIMVSLPDRDELDQLIDQLVYQTESYNPSIISNGLATYLLSKSASEDGLKVILSGEGADELFCGYKISKDAEVTRDKSKILINNLHVTELRRLDLASMSNTIEARCPFLDKQVYEASLGLSIEQLTDKQILRDLFIEELPKDIISRKKTAFDVGSGIRKLVVEHLNHNNELERKSLKKIWSIHYPKKLAEKNYFHKYPVFDDAIDKRGIKHR</sequence>
<evidence type="ECO:0000256" key="10">
    <source>
        <dbReference type="PIRSR" id="PIRSR001589-2"/>
    </source>
</evidence>
<evidence type="ECO:0000256" key="1">
    <source>
        <dbReference type="ARBA" id="ARBA00012737"/>
    </source>
</evidence>
<dbReference type="RefSeq" id="WP_115818102.1">
    <property type="nucleotide sequence ID" value="NZ_QRDV01000007.1"/>
</dbReference>
<dbReference type="GO" id="GO:0005829">
    <property type="term" value="C:cytosol"/>
    <property type="evidence" value="ECO:0007669"/>
    <property type="project" value="TreeGrafter"/>
</dbReference>
<keyword evidence="14" id="KW-1185">Reference proteome</keyword>
<dbReference type="InterPro" id="IPR017932">
    <property type="entry name" value="GATase_2_dom"/>
</dbReference>
<dbReference type="GO" id="GO:0006529">
    <property type="term" value="P:asparagine biosynthetic process"/>
    <property type="evidence" value="ECO:0007669"/>
    <property type="project" value="UniProtKB-KW"/>
</dbReference>
<dbReference type="InterPro" id="IPR050795">
    <property type="entry name" value="Asn_Synthetase"/>
</dbReference>
<dbReference type="Gene3D" id="3.60.20.10">
    <property type="entry name" value="Glutamine Phosphoribosylpyrophosphate, subunit 1, domain 1"/>
    <property type="match status" value="1"/>
</dbReference>
<feature type="binding site" evidence="10">
    <location>
        <begin position="319"/>
        <end position="320"/>
    </location>
    <ligand>
        <name>ATP</name>
        <dbReference type="ChEBI" id="CHEBI:30616"/>
    </ligand>
</feature>
<evidence type="ECO:0000256" key="4">
    <source>
        <dbReference type="ARBA" id="ARBA00022741"/>
    </source>
</evidence>
<feature type="domain" description="Glutamine amidotransferase type-2" evidence="12">
    <location>
        <begin position="2"/>
        <end position="176"/>
    </location>
</feature>
<dbReference type="AlphaFoldDB" id="A0A3D9H175"/>
<dbReference type="GO" id="GO:0004066">
    <property type="term" value="F:asparagine synthase (glutamine-hydrolyzing) activity"/>
    <property type="evidence" value="ECO:0007669"/>
    <property type="project" value="UniProtKB-EC"/>
</dbReference>
<evidence type="ECO:0000313" key="13">
    <source>
        <dbReference type="EMBL" id="RED42911.1"/>
    </source>
</evidence>
<keyword evidence="5 10" id="KW-0067">ATP-binding</keyword>
<dbReference type="Proteomes" id="UP000256980">
    <property type="component" value="Unassembled WGS sequence"/>
</dbReference>
<evidence type="ECO:0000313" key="14">
    <source>
        <dbReference type="Proteomes" id="UP000256980"/>
    </source>
</evidence>
<evidence type="ECO:0000256" key="8">
    <source>
        <dbReference type="ARBA" id="ARBA00048741"/>
    </source>
</evidence>
<keyword evidence="4 10" id="KW-0547">Nucleotide-binding</keyword>
<accession>A0A3D9H175</accession>
<dbReference type="PIRSF" id="PIRSF001589">
    <property type="entry name" value="Asn_synthetase_glu-h"/>
    <property type="match status" value="1"/>
</dbReference>
<evidence type="ECO:0000259" key="12">
    <source>
        <dbReference type="PROSITE" id="PS51278"/>
    </source>
</evidence>
<reference evidence="13 14" key="1">
    <citation type="submission" date="2018-07" db="EMBL/GenBank/DDBJ databases">
        <title>Genomic Encyclopedia of Type Strains, Phase III (KMG-III): the genomes of soil and plant-associated and newly described type strains.</title>
        <authorList>
            <person name="Whitman W."/>
        </authorList>
    </citation>
    <scope>NUCLEOTIDE SEQUENCE [LARGE SCALE GENOMIC DNA]</scope>
    <source>
        <strain evidence="13 14">CECT 7946</strain>
    </source>
</reference>
<evidence type="ECO:0000256" key="3">
    <source>
        <dbReference type="ARBA" id="ARBA00022605"/>
    </source>
</evidence>
<comment type="caution">
    <text evidence="13">The sequence shown here is derived from an EMBL/GenBank/DDBJ whole genome shotgun (WGS) entry which is preliminary data.</text>
</comment>
<dbReference type="Gene3D" id="3.40.50.620">
    <property type="entry name" value="HUPs"/>
    <property type="match status" value="1"/>
</dbReference>
<evidence type="ECO:0000256" key="6">
    <source>
        <dbReference type="ARBA" id="ARBA00022888"/>
    </source>
</evidence>
<feature type="active site" description="For GATase activity" evidence="9">
    <location>
        <position position="2"/>
    </location>
</feature>
<comment type="pathway">
    <text evidence="7">Amino-acid biosynthesis.</text>
</comment>
<protein>
    <recommendedName>
        <fullName evidence="1">asparagine synthase (glutamine-hydrolyzing)</fullName>
        <ecNumber evidence="1">6.3.5.4</ecNumber>
    </recommendedName>
</protein>
<evidence type="ECO:0000256" key="11">
    <source>
        <dbReference type="PIRSR" id="PIRSR001589-3"/>
    </source>
</evidence>
<feature type="binding site" evidence="10">
    <location>
        <position position="91"/>
    </location>
    <ligand>
        <name>L-glutamine</name>
        <dbReference type="ChEBI" id="CHEBI:58359"/>
    </ligand>
</feature>
<dbReference type="GO" id="GO:0005524">
    <property type="term" value="F:ATP binding"/>
    <property type="evidence" value="ECO:0007669"/>
    <property type="project" value="UniProtKB-KW"/>
</dbReference>
<keyword evidence="3 9" id="KW-0028">Amino-acid biosynthesis</keyword>
<dbReference type="OrthoDB" id="9763290at2"/>
<dbReference type="InterPro" id="IPR029055">
    <property type="entry name" value="Ntn_hydrolases_N"/>
</dbReference>
<dbReference type="Pfam" id="PF13537">
    <property type="entry name" value="GATase_7"/>
    <property type="match status" value="1"/>
</dbReference>
<organism evidence="13 14">
    <name type="scientific">Winogradskyella eximia</name>
    <dbReference type="NCBI Taxonomy" id="262006"/>
    <lineage>
        <taxon>Bacteria</taxon>
        <taxon>Pseudomonadati</taxon>
        <taxon>Bacteroidota</taxon>
        <taxon>Flavobacteriia</taxon>
        <taxon>Flavobacteriales</taxon>
        <taxon>Flavobacteriaceae</taxon>
        <taxon>Winogradskyella</taxon>
    </lineage>
</organism>
<dbReference type="PANTHER" id="PTHR11772">
    <property type="entry name" value="ASPARAGINE SYNTHETASE"/>
    <property type="match status" value="1"/>
</dbReference>
<name>A0A3D9H175_9FLAO</name>
<dbReference type="Pfam" id="PF00733">
    <property type="entry name" value="Asn_synthase"/>
    <property type="match status" value="2"/>
</dbReference>
<gene>
    <name evidence="13" type="ORF">DFQ10_10796</name>
</gene>
<keyword evidence="2" id="KW-0436">Ligase</keyword>
<evidence type="ECO:0000256" key="9">
    <source>
        <dbReference type="PIRSR" id="PIRSR001589-1"/>
    </source>
</evidence>
<dbReference type="InterPro" id="IPR014729">
    <property type="entry name" value="Rossmann-like_a/b/a_fold"/>
</dbReference>
<keyword evidence="6 9" id="KW-0061">Asparagine biosynthesis</keyword>
<dbReference type="InterPro" id="IPR006426">
    <property type="entry name" value="Asn_synth_AEB"/>
</dbReference>
<dbReference type="InterPro" id="IPR001962">
    <property type="entry name" value="Asn_synthase"/>
</dbReference>
<dbReference type="CDD" id="cd01991">
    <property type="entry name" value="Asn_synthase_B_C"/>
    <property type="match status" value="1"/>
</dbReference>
<dbReference type="PANTHER" id="PTHR11772:SF17">
    <property type="entry name" value="ASPARAGINE SYNTHETASE (EUROFUNG)"/>
    <property type="match status" value="1"/>
</dbReference>